<proteinExistence type="inferred from homology"/>
<name>A0A136J4N7_9PEZI</name>
<dbReference type="Proteomes" id="UP000070501">
    <property type="component" value="Unassembled WGS sequence"/>
</dbReference>
<dbReference type="FunFam" id="3.30.70.360:FF:000004">
    <property type="entry name" value="Peptidase M20 domain-containing protein 2"/>
    <property type="match status" value="1"/>
</dbReference>
<dbReference type="PANTHER" id="PTHR30575:SF4">
    <property type="entry name" value="PEPTIDASE M20 DOMAIN-CONTAINING PROTEIN 2"/>
    <property type="match status" value="1"/>
</dbReference>
<dbReference type="PIRSF" id="PIRSF037226">
    <property type="entry name" value="Amidohydrolase_ACY1L2_prd"/>
    <property type="match status" value="1"/>
</dbReference>
<comment type="similarity">
    <text evidence="1 2">Belongs to the peptidase M20A family.</text>
</comment>
<dbReference type="SUPFAM" id="SSF55031">
    <property type="entry name" value="Bacterial exopeptidase dimerisation domain"/>
    <property type="match status" value="1"/>
</dbReference>
<dbReference type="EMBL" id="KQ964249">
    <property type="protein sequence ID" value="KXJ92113.1"/>
    <property type="molecule type" value="Genomic_DNA"/>
</dbReference>
<feature type="region of interest" description="Disordered" evidence="3">
    <location>
        <begin position="328"/>
        <end position="351"/>
    </location>
</feature>
<organism evidence="4 5">
    <name type="scientific">Microdochium bolleyi</name>
    <dbReference type="NCBI Taxonomy" id="196109"/>
    <lineage>
        <taxon>Eukaryota</taxon>
        <taxon>Fungi</taxon>
        <taxon>Dikarya</taxon>
        <taxon>Ascomycota</taxon>
        <taxon>Pezizomycotina</taxon>
        <taxon>Sordariomycetes</taxon>
        <taxon>Xylariomycetidae</taxon>
        <taxon>Xylariales</taxon>
        <taxon>Microdochiaceae</taxon>
        <taxon>Microdochium</taxon>
    </lineage>
</organism>
<evidence type="ECO:0000313" key="5">
    <source>
        <dbReference type="Proteomes" id="UP000070501"/>
    </source>
</evidence>
<evidence type="ECO:0000313" key="4">
    <source>
        <dbReference type="EMBL" id="KXJ92113.1"/>
    </source>
</evidence>
<protein>
    <recommendedName>
        <fullName evidence="2">Peptidase M20 domain-containing protein 2</fullName>
    </recommendedName>
</protein>
<dbReference type="Gene3D" id="3.40.630.10">
    <property type="entry name" value="Zn peptidases"/>
    <property type="match status" value="1"/>
</dbReference>
<evidence type="ECO:0000256" key="3">
    <source>
        <dbReference type="SAM" id="MobiDB-lite"/>
    </source>
</evidence>
<dbReference type="CDD" id="cd05672">
    <property type="entry name" value="M20_ACY1L2-like"/>
    <property type="match status" value="1"/>
</dbReference>
<dbReference type="InterPro" id="IPR052030">
    <property type="entry name" value="Peptidase_M20/M20A_hydrolases"/>
</dbReference>
<keyword evidence="5" id="KW-1185">Reference proteome</keyword>
<dbReference type="Gene3D" id="3.30.70.360">
    <property type="match status" value="1"/>
</dbReference>
<dbReference type="SUPFAM" id="SSF53187">
    <property type="entry name" value="Zn-dependent exopeptidases"/>
    <property type="match status" value="1"/>
</dbReference>
<dbReference type="InterPro" id="IPR002933">
    <property type="entry name" value="Peptidase_M20"/>
</dbReference>
<evidence type="ECO:0000256" key="1">
    <source>
        <dbReference type="ARBA" id="ARBA00006247"/>
    </source>
</evidence>
<dbReference type="GO" id="GO:0016805">
    <property type="term" value="F:dipeptidase activity"/>
    <property type="evidence" value="ECO:0007669"/>
    <property type="project" value="InterPro"/>
</dbReference>
<dbReference type="AlphaFoldDB" id="A0A136J4N7"/>
<evidence type="ECO:0000256" key="2">
    <source>
        <dbReference type="PIRNR" id="PIRNR037226"/>
    </source>
</evidence>
<dbReference type="InterPro" id="IPR017144">
    <property type="entry name" value="Xaa-Arg_dipeptidase"/>
</dbReference>
<reference evidence="5" key="1">
    <citation type="submission" date="2016-02" db="EMBL/GenBank/DDBJ databases">
        <title>Draft genome sequence of Microdochium bolleyi, a fungal endophyte of beachgrass.</title>
        <authorList>
            <consortium name="DOE Joint Genome Institute"/>
            <person name="David A.S."/>
            <person name="May G."/>
            <person name="Haridas S."/>
            <person name="Lim J."/>
            <person name="Wang M."/>
            <person name="Labutti K."/>
            <person name="Lipzen A."/>
            <person name="Barry K."/>
            <person name="Grigoriev I.V."/>
        </authorList>
    </citation>
    <scope>NUCLEOTIDE SEQUENCE [LARGE SCALE GENOMIC DNA]</scope>
    <source>
        <strain evidence="5">J235TASD1</strain>
    </source>
</reference>
<accession>A0A136J4N7</accession>
<dbReference type="InterPro" id="IPR036264">
    <property type="entry name" value="Bact_exopeptidase_dim_dom"/>
</dbReference>
<dbReference type="PANTHER" id="PTHR30575">
    <property type="entry name" value="PEPTIDASE M20"/>
    <property type="match status" value="1"/>
</dbReference>
<dbReference type="Pfam" id="PF01546">
    <property type="entry name" value="Peptidase_M20"/>
    <property type="match status" value="1"/>
</dbReference>
<gene>
    <name evidence="4" type="ORF">Micbo1qcDRAFT_233429</name>
</gene>
<dbReference type="OrthoDB" id="6119954at2759"/>
<dbReference type="InParanoid" id="A0A136J4N7"/>
<sequence length="427" mass="45434">MQITPEDFVLVASHDAQTLEHPGYLAEIDNAIESAADGLWAVNKTIHDNPELGYHEFTAHRVLTDYMQRQHGWAVTRSAYGLATAWTAVHDSGRPGPVVSFNAEYDALEGIGNACGHNLIATASVAGGLATAEVMERHKLGGKVVIFGTPAEEGGGGKIKLLEAGAYRDHKVDINLISHPGIVGDSAIMRTAAYEAFRVEYFGRQAHAAASPWLGINALDALITAYTALSVLRQQTMPGDVIQGNISDGGLRPNIIHAFAAGNFVVRADSRARLRELKKKVDGCFQAGAAASGATLKMATSMSYADHVPNRVLAHSYRRYFNALSPPMQIPEDDEVDDMRGKTNASSDQGDISYAMPSLNVGFSIPAGPEGNGPHSPDFAGAAGTRVAFERALRAGKALAGTATDILTVDGLLATVKSWQDDMRRSA</sequence>